<organism evidence="4">
    <name type="scientific">Melampsora larici-populina (strain 98AG31 / pathotype 3-4-7)</name>
    <name type="common">Poplar leaf rust fungus</name>
    <dbReference type="NCBI Taxonomy" id="747676"/>
    <lineage>
        <taxon>Eukaryota</taxon>
        <taxon>Fungi</taxon>
        <taxon>Dikarya</taxon>
        <taxon>Basidiomycota</taxon>
        <taxon>Pucciniomycotina</taxon>
        <taxon>Pucciniomycetes</taxon>
        <taxon>Pucciniales</taxon>
        <taxon>Melampsoraceae</taxon>
        <taxon>Melampsora</taxon>
    </lineage>
</organism>
<accession>F4S2L9</accession>
<name>F4S2L9_MELLP</name>
<feature type="compositionally biased region" description="Basic and acidic residues" evidence="1">
    <location>
        <begin position="46"/>
        <end position="56"/>
    </location>
</feature>
<proteinExistence type="predicted"/>
<reference evidence="4" key="1">
    <citation type="journal article" date="2011" name="Proc. Natl. Acad. Sci. U.S.A.">
        <title>Obligate biotrophy features unraveled by the genomic analysis of rust fungi.</title>
        <authorList>
            <person name="Duplessis S."/>
            <person name="Cuomo C.A."/>
            <person name="Lin Y.-C."/>
            <person name="Aerts A."/>
            <person name="Tisserant E."/>
            <person name="Veneault-Fourrey C."/>
            <person name="Joly D.L."/>
            <person name="Hacquard S."/>
            <person name="Amselem J."/>
            <person name="Cantarel B.L."/>
            <person name="Chiu R."/>
            <person name="Coutinho P.M."/>
            <person name="Feau N."/>
            <person name="Field M."/>
            <person name="Frey P."/>
            <person name="Gelhaye E."/>
            <person name="Goldberg J."/>
            <person name="Grabherr M.G."/>
            <person name="Kodira C.D."/>
            <person name="Kohler A."/>
            <person name="Kuees U."/>
            <person name="Lindquist E.A."/>
            <person name="Lucas S.M."/>
            <person name="Mago R."/>
            <person name="Mauceli E."/>
            <person name="Morin E."/>
            <person name="Murat C."/>
            <person name="Pangilinan J.L."/>
            <person name="Park R."/>
            <person name="Pearson M."/>
            <person name="Quesneville H."/>
            <person name="Rouhier N."/>
            <person name="Sakthikumar S."/>
            <person name="Salamov A.A."/>
            <person name="Schmutz J."/>
            <person name="Selles B."/>
            <person name="Shapiro H."/>
            <person name="Tanguay P."/>
            <person name="Tuskan G.A."/>
            <person name="Henrissat B."/>
            <person name="Van de Peer Y."/>
            <person name="Rouze P."/>
            <person name="Ellis J.G."/>
            <person name="Dodds P.N."/>
            <person name="Schein J.E."/>
            <person name="Zhong S."/>
            <person name="Hamelin R.C."/>
            <person name="Grigoriev I.V."/>
            <person name="Szabo L.J."/>
            <person name="Martin F."/>
        </authorList>
    </citation>
    <scope>NUCLEOTIDE SEQUENCE [LARGE SCALE GENOMIC DNA]</scope>
    <source>
        <strain evidence="4">98AG31 / pathotype 3-4-7</strain>
    </source>
</reference>
<dbReference type="EMBL" id="GL883141">
    <property type="protein sequence ID" value="EGG01108.1"/>
    <property type="molecule type" value="Genomic_DNA"/>
</dbReference>
<dbReference type="AlphaFoldDB" id="F4S2L9"/>
<feature type="region of interest" description="Disordered" evidence="1">
    <location>
        <begin position="24"/>
        <end position="135"/>
    </location>
</feature>
<feature type="chain" id="PRO_5003318209" description="Secreted protein" evidence="2">
    <location>
        <begin position="24"/>
        <end position="179"/>
    </location>
</feature>
<dbReference type="HOGENOM" id="CLU_121538_0_0_1"/>
<evidence type="ECO:0000256" key="1">
    <source>
        <dbReference type="SAM" id="MobiDB-lite"/>
    </source>
</evidence>
<keyword evidence="4" id="KW-1185">Reference proteome</keyword>
<dbReference type="VEuPathDB" id="FungiDB:MELLADRAFT_92753"/>
<dbReference type="KEGG" id="mlr:MELLADRAFT_92753"/>
<evidence type="ECO:0000313" key="4">
    <source>
        <dbReference type="Proteomes" id="UP000001072"/>
    </source>
</evidence>
<dbReference type="GeneID" id="18936361"/>
<evidence type="ECO:0008006" key="5">
    <source>
        <dbReference type="Google" id="ProtNLM"/>
    </source>
</evidence>
<keyword evidence="2" id="KW-0732">Signal</keyword>
<dbReference type="Proteomes" id="UP000001072">
    <property type="component" value="Unassembled WGS sequence"/>
</dbReference>
<evidence type="ECO:0000313" key="3">
    <source>
        <dbReference type="EMBL" id="EGG01108.1"/>
    </source>
</evidence>
<evidence type="ECO:0000256" key="2">
    <source>
        <dbReference type="SAM" id="SignalP"/>
    </source>
</evidence>
<dbReference type="InParanoid" id="F4S2L9"/>
<dbReference type="RefSeq" id="XP_007415708.1">
    <property type="nucleotide sequence ID" value="XM_007415646.1"/>
</dbReference>
<protein>
    <recommendedName>
        <fullName evidence="5">Secreted protein</fullName>
    </recommendedName>
</protein>
<sequence length="179" mass="19762">MLKGFCLIPIAASLSSVMSSSQASVCHNSRPSPARKHHNLITSPADSRRTVQRQDDDSQSESSVYQPTPTTSTKRKCTNCTKDKASSEEEASPQPPQCCRKIPRTTTSATKKCSKRSKQPTKPSDGDANIQAQGGVKLTIDLVQDSEDENKKVEKKPAKPRLFNPIREYFEPVITIINF</sequence>
<feature type="signal peptide" evidence="2">
    <location>
        <begin position="1"/>
        <end position="23"/>
    </location>
</feature>
<gene>
    <name evidence="3" type="ORF">MELLADRAFT_92753</name>
</gene>